<comment type="caution">
    <text evidence="5">The sequence shown here is derived from an EMBL/GenBank/DDBJ whole genome shotgun (WGS) entry which is preliminary data.</text>
</comment>
<feature type="compositionally biased region" description="Basic residues" evidence="4">
    <location>
        <begin position="184"/>
        <end position="198"/>
    </location>
</feature>
<dbReference type="SMART" id="SM00174">
    <property type="entry name" value="RHO"/>
    <property type="match status" value="1"/>
</dbReference>
<reference evidence="5" key="2">
    <citation type="journal article" date="2023" name="Science">
        <title>Genomic signatures of disease resistance in endangered staghorn corals.</title>
        <authorList>
            <person name="Vollmer S.V."/>
            <person name="Selwyn J.D."/>
            <person name="Despard B.A."/>
            <person name="Roesel C.L."/>
        </authorList>
    </citation>
    <scope>NUCLEOTIDE SEQUENCE</scope>
    <source>
        <strain evidence="5">K2</strain>
    </source>
</reference>
<dbReference type="SUPFAM" id="SSF52540">
    <property type="entry name" value="P-loop containing nucleoside triphosphate hydrolases"/>
    <property type="match status" value="1"/>
</dbReference>
<name>A0AAD9Q7Z7_ACRCE</name>
<evidence type="ECO:0000256" key="2">
    <source>
        <dbReference type="ARBA" id="ARBA00023134"/>
    </source>
</evidence>
<dbReference type="InterPro" id="IPR005225">
    <property type="entry name" value="Small_GTP-bd"/>
</dbReference>
<dbReference type="PRINTS" id="PR00449">
    <property type="entry name" value="RASTRNSFRMNG"/>
</dbReference>
<evidence type="ECO:0000313" key="5">
    <source>
        <dbReference type="EMBL" id="KAK2556379.1"/>
    </source>
</evidence>
<dbReference type="PROSITE" id="PS51419">
    <property type="entry name" value="RAB"/>
    <property type="match status" value="1"/>
</dbReference>
<dbReference type="GO" id="GO:0003924">
    <property type="term" value="F:GTPase activity"/>
    <property type="evidence" value="ECO:0007669"/>
    <property type="project" value="InterPro"/>
</dbReference>
<keyword evidence="3" id="KW-0175">Coiled coil</keyword>
<dbReference type="AlphaFoldDB" id="A0AAD9Q7Z7"/>
<feature type="compositionally biased region" description="Polar residues" evidence="4">
    <location>
        <begin position="161"/>
        <end position="179"/>
    </location>
</feature>
<dbReference type="PROSITE" id="PS51421">
    <property type="entry name" value="RAS"/>
    <property type="match status" value="1"/>
</dbReference>
<dbReference type="InterPro" id="IPR003578">
    <property type="entry name" value="Small_GTPase_Rho"/>
</dbReference>
<keyword evidence="2" id="KW-0342">GTP-binding</keyword>
<dbReference type="Gene3D" id="3.40.50.300">
    <property type="entry name" value="P-loop containing nucleotide triphosphate hydrolases"/>
    <property type="match status" value="1"/>
</dbReference>
<evidence type="ECO:0000256" key="1">
    <source>
        <dbReference type="ARBA" id="ARBA00022741"/>
    </source>
</evidence>
<dbReference type="SMART" id="SM00173">
    <property type="entry name" value="RAS"/>
    <property type="match status" value="1"/>
</dbReference>
<dbReference type="Pfam" id="PF15674">
    <property type="entry name" value="CCDC23"/>
    <property type="match status" value="1"/>
</dbReference>
<protein>
    <submittedName>
        <fullName evidence="5">Cell division control protein 42-like protein</fullName>
    </submittedName>
</protein>
<dbReference type="EMBL" id="JARQWQ010000056">
    <property type="protein sequence ID" value="KAK2556379.1"/>
    <property type="molecule type" value="Genomic_DNA"/>
</dbReference>
<sequence>MIPLESATAILPKMPSSRALTGDFHLTLDANSKATGSPSITSSPVYRLLRSRNQRRNSSASSVRSSCCSRAECKMFVPKRVEVCQLKGTASQGKDEESVALHLPPNNCPRLFSESNKGSQDKSTPSNRASISQERNTSTLEESPGPELTAGAYLDDKAKVQSETSPLTGGSKENSSKTSCEVKKARRKRKKSTKKKQRMGGIFSRLVGYNGQKKHLAMNSNEKTKLKVNPSREMSPLKCLKIQKLQTAYAPKKSDNKNISCPLPRVQNNNFINKGFGVSGKSTCGKEEKEMSHLSVSLNASSAQKLFNPEDAKVKKIYLSETQSGKISGIPCAPPSTPTVDEIKKVEFIPSLKDVKSQRAVKARLTNLGEHIEGKRSVVYQGNKVRAEEQRKKEKALKEEQKRTYGAILQLKQRQRAEIYALNKVMTELENENFRKFMEENLAETLPCRRSDCISVLEHCTMQTIKCVVVGDGAVGKTCLLISYTTNKFPSQEDYDRLRPLSYPQTDVFLVCFSVVSPSSFENVKEKWVPEITHHCPKTPFLLVGTQVDLRDDAGTVEKLSKNKQKPISVENAEKLVRELKGVKYVECSALTQKGLKNVFDEAILAALEPPEPPKKKLCSLI</sequence>
<dbReference type="PANTHER" id="PTHR24072">
    <property type="entry name" value="RHO FAMILY GTPASE"/>
    <property type="match status" value="1"/>
</dbReference>
<evidence type="ECO:0000313" key="6">
    <source>
        <dbReference type="Proteomes" id="UP001249851"/>
    </source>
</evidence>
<keyword evidence="5" id="KW-0131">Cell cycle</keyword>
<dbReference type="InterPro" id="IPR001806">
    <property type="entry name" value="Small_GTPase"/>
</dbReference>
<dbReference type="SMART" id="SM00175">
    <property type="entry name" value="RAB"/>
    <property type="match status" value="1"/>
</dbReference>
<dbReference type="GO" id="GO:0007264">
    <property type="term" value="P:small GTPase-mediated signal transduction"/>
    <property type="evidence" value="ECO:0007669"/>
    <property type="project" value="InterPro"/>
</dbReference>
<dbReference type="FunFam" id="3.40.50.300:FF:003285">
    <property type="entry name" value="Uncharacterized protein"/>
    <property type="match status" value="1"/>
</dbReference>
<feature type="compositionally biased region" description="Polar residues" evidence="4">
    <location>
        <begin position="113"/>
        <end position="141"/>
    </location>
</feature>
<feature type="region of interest" description="Disordered" evidence="4">
    <location>
        <begin position="89"/>
        <end position="199"/>
    </location>
</feature>
<accession>A0AAD9Q7Z7</accession>
<evidence type="ECO:0000256" key="4">
    <source>
        <dbReference type="SAM" id="MobiDB-lite"/>
    </source>
</evidence>
<keyword evidence="1" id="KW-0547">Nucleotide-binding</keyword>
<dbReference type="InterPro" id="IPR027417">
    <property type="entry name" value="P-loop_NTPase"/>
</dbReference>
<keyword evidence="6" id="KW-1185">Reference proteome</keyword>
<reference evidence="5" key="1">
    <citation type="journal article" date="2023" name="G3 (Bethesda)">
        <title>Whole genome assembly and annotation of the endangered Caribbean coral Acropora cervicornis.</title>
        <authorList>
            <person name="Selwyn J.D."/>
            <person name="Vollmer S.V."/>
        </authorList>
    </citation>
    <scope>NUCLEOTIDE SEQUENCE</scope>
    <source>
        <strain evidence="5">K2</strain>
    </source>
</reference>
<keyword evidence="5" id="KW-0132">Cell division</keyword>
<dbReference type="PROSITE" id="PS51420">
    <property type="entry name" value="RHO"/>
    <property type="match status" value="1"/>
</dbReference>
<dbReference type="Pfam" id="PF00071">
    <property type="entry name" value="Ras"/>
    <property type="match status" value="2"/>
</dbReference>
<dbReference type="NCBIfam" id="TIGR00231">
    <property type="entry name" value="small_GTP"/>
    <property type="match status" value="1"/>
</dbReference>
<gene>
    <name evidence="5" type="ORF">P5673_021607</name>
</gene>
<organism evidence="5 6">
    <name type="scientific">Acropora cervicornis</name>
    <name type="common">Staghorn coral</name>
    <dbReference type="NCBI Taxonomy" id="6130"/>
    <lineage>
        <taxon>Eukaryota</taxon>
        <taxon>Metazoa</taxon>
        <taxon>Cnidaria</taxon>
        <taxon>Anthozoa</taxon>
        <taxon>Hexacorallia</taxon>
        <taxon>Scleractinia</taxon>
        <taxon>Astrocoeniina</taxon>
        <taxon>Acroporidae</taxon>
        <taxon>Acropora</taxon>
    </lineage>
</organism>
<dbReference type="GO" id="GO:0005525">
    <property type="term" value="F:GTP binding"/>
    <property type="evidence" value="ECO:0007669"/>
    <property type="project" value="UniProtKB-KW"/>
</dbReference>
<evidence type="ECO:0000256" key="3">
    <source>
        <dbReference type="SAM" id="Coils"/>
    </source>
</evidence>
<dbReference type="GO" id="GO:0051301">
    <property type="term" value="P:cell division"/>
    <property type="evidence" value="ECO:0007669"/>
    <property type="project" value="UniProtKB-KW"/>
</dbReference>
<dbReference type="Proteomes" id="UP001249851">
    <property type="component" value="Unassembled WGS sequence"/>
</dbReference>
<feature type="coiled-coil region" evidence="3">
    <location>
        <begin position="384"/>
        <end position="432"/>
    </location>
</feature>
<proteinExistence type="predicted"/>
<dbReference type="InterPro" id="IPR031378">
    <property type="entry name" value="SVBP"/>
</dbReference>